<dbReference type="SUPFAM" id="SSF46785">
    <property type="entry name" value="Winged helix' DNA-binding domain"/>
    <property type="match status" value="1"/>
</dbReference>
<dbReference type="EMBL" id="JAJAQC010000053">
    <property type="protein sequence ID" value="MDA0567282.1"/>
    <property type="molecule type" value="Genomic_DNA"/>
</dbReference>
<dbReference type="Gene3D" id="1.10.10.10">
    <property type="entry name" value="Winged helix-like DNA-binding domain superfamily/Winged helix DNA-binding domain"/>
    <property type="match status" value="1"/>
</dbReference>
<evidence type="ECO:0000313" key="5">
    <source>
        <dbReference type="Proteomes" id="UP001140076"/>
    </source>
</evidence>
<dbReference type="InterPro" id="IPR028349">
    <property type="entry name" value="PafC-like"/>
</dbReference>
<dbReference type="InterPro" id="IPR036388">
    <property type="entry name" value="WH-like_DNA-bd_sf"/>
</dbReference>
<feature type="domain" description="HTH deoR-type" evidence="3">
    <location>
        <begin position="4"/>
        <end position="63"/>
    </location>
</feature>
<sequence>MADPTARALRLLELLQSAPPRTAAELAERLGVDERTVRRDVARLGEAGVHVEVLRGRYGGYRLAPGRRVLPIVFSGAEVVAVFLGFTHARESADEPDTAVRTALAKIKRAMRPEDAERVAAALAAMTRGARRGDVDPDPAVTLALAEAVSRSRVVELRYRSGEGVLSRRRVHPRDLVAHAGRWYLVAYDTDKREERTFRVDRIRTARALAETFSAPQRPDAAARLAERFADADYRWRVVLRVRATEDHIRAHLPPSVARLRRLDPEVDGADGSAPPWYRAEIRAESLDWIPPVIAALDRAVVIDQPDALRERVRTAATRMLRAASGEDG</sequence>
<dbReference type="InterPro" id="IPR026881">
    <property type="entry name" value="WYL_dom"/>
</dbReference>
<keyword evidence="5" id="KW-1185">Reference proteome</keyword>
<evidence type="ECO:0000256" key="1">
    <source>
        <dbReference type="ARBA" id="ARBA00023015"/>
    </source>
</evidence>
<keyword evidence="2" id="KW-0804">Transcription</keyword>
<keyword evidence="1" id="KW-0805">Transcription regulation</keyword>
<dbReference type="InterPro" id="IPR001034">
    <property type="entry name" value="DeoR_HTH"/>
</dbReference>
<dbReference type="PROSITE" id="PS51000">
    <property type="entry name" value="HTH_DEOR_2"/>
    <property type="match status" value="1"/>
</dbReference>
<dbReference type="InterPro" id="IPR051534">
    <property type="entry name" value="CBASS_pafABC_assoc_protein"/>
</dbReference>
<proteinExistence type="predicted"/>
<dbReference type="InterPro" id="IPR057727">
    <property type="entry name" value="WCX_dom"/>
</dbReference>
<protein>
    <submittedName>
        <fullName evidence="4">WYL domain-containing protein</fullName>
    </submittedName>
</protein>
<dbReference type="Proteomes" id="UP001140076">
    <property type="component" value="Unassembled WGS sequence"/>
</dbReference>
<dbReference type="Pfam" id="PF08279">
    <property type="entry name" value="HTH_11"/>
    <property type="match status" value="1"/>
</dbReference>
<dbReference type="InterPro" id="IPR013196">
    <property type="entry name" value="HTH_11"/>
</dbReference>
<evidence type="ECO:0000259" key="3">
    <source>
        <dbReference type="PROSITE" id="PS51000"/>
    </source>
</evidence>
<organism evidence="4 5">
    <name type="scientific">Streptomonospora mangrovi</name>
    <dbReference type="NCBI Taxonomy" id="2883123"/>
    <lineage>
        <taxon>Bacteria</taxon>
        <taxon>Bacillati</taxon>
        <taxon>Actinomycetota</taxon>
        <taxon>Actinomycetes</taxon>
        <taxon>Streptosporangiales</taxon>
        <taxon>Nocardiopsidaceae</taxon>
        <taxon>Streptomonospora</taxon>
    </lineage>
</organism>
<dbReference type="PANTHER" id="PTHR34580:SF3">
    <property type="entry name" value="PROTEIN PAFB"/>
    <property type="match status" value="1"/>
</dbReference>
<dbReference type="InterPro" id="IPR036390">
    <property type="entry name" value="WH_DNA-bd_sf"/>
</dbReference>
<dbReference type="RefSeq" id="WP_270074532.1">
    <property type="nucleotide sequence ID" value="NZ_JAJAQC010000053.1"/>
</dbReference>
<accession>A0A9X3SGT3</accession>
<gene>
    <name evidence="4" type="ORF">LG943_23610</name>
</gene>
<dbReference type="CDD" id="cd00090">
    <property type="entry name" value="HTH_ARSR"/>
    <property type="match status" value="1"/>
</dbReference>
<dbReference type="GO" id="GO:0003700">
    <property type="term" value="F:DNA-binding transcription factor activity"/>
    <property type="evidence" value="ECO:0007669"/>
    <property type="project" value="InterPro"/>
</dbReference>
<dbReference type="PIRSF" id="PIRSF016838">
    <property type="entry name" value="PafC"/>
    <property type="match status" value="1"/>
</dbReference>
<dbReference type="PANTHER" id="PTHR34580">
    <property type="match status" value="1"/>
</dbReference>
<dbReference type="Pfam" id="PF25583">
    <property type="entry name" value="WCX"/>
    <property type="match status" value="1"/>
</dbReference>
<dbReference type="Pfam" id="PF13280">
    <property type="entry name" value="WYL"/>
    <property type="match status" value="1"/>
</dbReference>
<comment type="caution">
    <text evidence="4">The sequence shown here is derived from an EMBL/GenBank/DDBJ whole genome shotgun (WGS) entry which is preliminary data.</text>
</comment>
<dbReference type="AlphaFoldDB" id="A0A9X3SGT3"/>
<evidence type="ECO:0000256" key="2">
    <source>
        <dbReference type="ARBA" id="ARBA00023163"/>
    </source>
</evidence>
<reference evidence="4" key="1">
    <citation type="submission" date="2021-10" db="EMBL/GenBank/DDBJ databases">
        <title>Streptomonospora sp. nov., isolated from mangrove soil.</title>
        <authorList>
            <person name="Chen X."/>
            <person name="Ge X."/>
            <person name="Liu W."/>
        </authorList>
    </citation>
    <scope>NUCLEOTIDE SEQUENCE</scope>
    <source>
        <strain evidence="4">S1-112</strain>
    </source>
</reference>
<evidence type="ECO:0000313" key="4">
    <source>
        <dbReference type="EMBL" id="MDA0567282.1"/>
    </source>
</evidence>
<dbReference type="PROSITE" id="PS52050">
    <property type="entry name" value="WYL"/>
    <property type="match status" value="1"/>
</dbReference>
<name>A0A9X3SGT3_9ACTN</name>
<dbReference type="InterPro" id="IPR011991">
    <property type="entry name" value="ArsR-like_HTH"/>
</dbReference>